<dbReference type="Pfam" id="PF13855">
    <property type="entry name" value="LRR_8"/>
    <property type="match status" value="1"/>
</dbReference>
<dbReference type="SMART" id="SM00369">
    <property type="entry name" value="LRR_TYP"/>
    <property type="match status" value="3"/>
</dbReference>
<dbReference type="PANTHER" id="PTHR48051">
    <property type="match status" value="1"/>
</dbReference>
<keyword evidence="4" id="KW-1185">Reference proteome</keyword>
<evidence type="ECO:0000256" key="2">
    <source>
        <dbReference type="ARBA" id="ARBA00022737"/>
    </source>
</evidence>
<dbReference type="InterPro" id="IPR050216">
    <property type="entry name" value="LRR_domain-containing"/>
</dbReference>
<evidence type="ECO:0000313" key="3">
    <source>
        <dbReference type="EMBL" id="SFF18485.1"/>
    </source>
</evidence>
<dbReference type="SUPFAM" id="SSF52058">
    <property type="entry name" value="L domain-like"/>
    <property type="match status" value="1"/>
</dbReference>
<dbReference type="FunFam" id="3.80.10.10:FF:000383">
    <property type="entry name" value="Leucine-rich repeat receptor protein kinase EMS1"/>
    <property type="match status" value="1"/>
</dbReference>
<dbReference type="PANTHER" id="PTHR48051:SF54">
    <property type="entry name" value="LEUCINE-RICH REPEAT-CONTAINING PROTEIN"/>
    <property type="match status" value="1"/>
</dbReference>
<organism evidence="3 4">
    <name type="scientific">Thermoflexibacter ruber</name>
    <dbReference type="NCBI Taxonomy" id="1003"/>
    <lineage>
        <taxon>Bacteria</taxon>
        <taxon>Pseudomonadati</taxon>
        <taxon>Bacteroidota</taxon>
        <taxon>Cytophagia</taxon>
        <taxon>Cytophagales</taxon>
        <taxon>Thermoflexibacteraceae</taxon>
        <taxon>Thermoflexibacter</taxon>
    </lineage>
</organism>
<dbReference type="PRINTS" id="PR00019">
    <property type="entry name" value="LEURICHRPT"/>
</dbReference>
<evidence type="ECO:0000313" key="4">
    <source>
        <dbReference type="Proteomes" id="UP000199513"/>
    </source>
</evidence>
<reference evidence="3 4" key="1">
    <citation type="submission" date="2016-10" db="EMBL/GenBank/DDBJ databases">
        <authorList>
            <person name="de Groot N.N."/>
        </authorList>
    </citation>
    <scope>NUCLEOTIDE SEQUENCE [LARGE SCALE GENOMIC DNA]</scope>
    <source>
        <strain>GEY</strain>
        <strain evidence="4">DSM 9560</strain>
    </source>
</reference>
<dbReference type="InterPro" id="IPR032675">
    <property type="entry name" value="LRR_dom_sf"/>
</dbReference>
<dbReference type="Gene3D" id="3.80.10.10">
    <property type="entry name" value="Ribonuclease Inhibitor"/>
    <property type="match status" value="1"/>
</dbReference>
<dbReference type="InterPro" id="IPR003591">
    <property type="entry name" value="Leu-rich_rpt_typical-subtyp"/>
</dbReference>
<keyword evidence="1" id="KW-0433">Leucine-rich repeat</keyword>
<dbReference type="InterPro" id="IPR025875">
    <property type="entry name" value="Leu-rich_rpt_4"/>
</dbReference>
<keyword evidence="2" id="KW-0677">Repeat</keyword>
<dbReference type="SMART" id="SM00365">
    <property type="entry name" value="LRR_SD22"/>
    <property type="match status" value="2"/>
</dbReference>
<dbReference type="Pfam" id="PF12799">
    <property type="entry name" value="LRR_4"/>
    <property type="match status" value="1"/>
</dbReference>
<dbReference type="PROSITE" id="PS51450">
    <property type="entry name" value="LRR"/>
    <property type="match status" value="3"/>
</dbReference>
<dbReference type="RefSeq" id="WP_091545376.1">
    <property type="nucleotide sequence ID" value="NZ_FONY01000019.1"/>
</dbReference>
<dbReference type="Proteomes" id="UP000199513">
    <property type="component" value="Unassembled WGS sequence"/>
</dbReference>
<accession>A0A1I2GLM7</accession>
<evidence type="ECO:0000256" key="1">
    <source>
        <dbReference type="ARBA" id="ARBA00022614"/>
    </source>
</evidence>
<gene>
    <name evidence="3" type="ORF">SAMN04488541_101934</name>
</gene>
<protein>
    <submittedName>
        <fullName evidence="3">Leucine rich repeat-containing protein</fullName>
    </submittedName>
</protein>
<dbReference type="STRING" id="1003.SAMN04488541_101934"/>
<dbReference type="GO" id="GO:0005737">
    <property type="term" value="C:cytoplasm"/>
    <property type="evidence" value="ECO:0007669"/>
    <property type="project" value="TreeGrafter"/>
</dbReference>
<dbReference type="AlphaFoldDB" id="A0A1I2GLM7"/>
<dbReference type="OrthoDB" id="8532199at2"/>
<proteinExistence type="predicted"/>
<dbReference type="InterPro" id="IPR001611">
    <property type="entry name" value="Leu-rich_rpt"/>
</dbReference>
<dbReference type="EMBL" id="FONY01000019">
    <property type="protein sequence ID" value="SFF18485.1"/>
    <property type="molecule type" value="Genomic_DNA"/>
</dbReference>
<name>A0A1I2GLM7_9BACT</name>
<dbReference type="SMART" id="SM00364">
    <property type="entry name" value="LRR_BAC"/>
    <property type="match status" value="3"/>
</dbReference>
<sequence length="225" mass="25636">MIKRLRNLLVFIVLAYIALYFVNAEIVTAINEQILDLLRGKTEKTGTEKQANLLTETELNEYETYTSLSEISKNPQKVFKINLSNQRLDAIPAEVFQCKNLQVLDLSNNQISQIPEQIQNLAQLQELNLSNNQLLTVPPSLDDLSFLRKLDLSNNQLGELPEVFSNLARLEEINLAGNNQIHLKKVLSDLGYSRNLKKLILKMQSPEAQKEIQNLKKLLPDIVVE</sequence>